<evidence type="ECO:0000313" key="2">
    <source>
        <dbReference type="Proteomes" id="UP000555756"/>
    </source>
</evidence>
<organism evidence="1 2">
    <name type="scientific">Gluconacetobacter azotocaptans</name>
    <dbReference type="NCBI Taxonomy" id="142834"/>
    <lineage>
        <taxon>Bacteria</taxon>
        <taxon>Pseudomonadati</taxon>
        <taxon>Pseudomonadota</taxon>
        <taxon>Alphaproteobacteria</taxon>
        <taxon>Acetobacterales</taxon>
        <taxon>Acetobacteraceae</taxon>
        <taxon>Gluconacetobacter</taxon>
    </lineage>
</organism>
<dbReference type="EMBL" id="JABEQF010000005">
    <property type="protein sequence ID" value="MBB2190178.1"/>
    <property type="molecule type" value="Genomic_DNA"/>
</dbReference>
<gene>
    <name evidence="1" type="ORF">HLH34_09370</name>
</gene>
<name>A0A7W4JSP9_9PROT</name>
<dbReference type="AlphaFoldDB" id="A0A7W4JSP9"/>
<protein>
    <submittedName>
        <fullName evidence="1">Uncharacterized protein</fullName>
    </submittedName>
</protein>
<keyword evidence="2" id="KW-1185">Reference proteome</keyword>
<proteinExistence type="predicted"/>
<evidence type="ECO:0000313" key="1">
    <source>
        <dbReference type="EMBL" id="MBB2190178.1"/>
    </source>
</evidence>
<comment type="caution">
    <text evidence="1">The sequence shown here is derived from an EMBL/GenBank/DDBJ whole genome shotgun (WGS) entry which is preliminary data.</text>
</comment>
<reference evidence="1 2" key="1">
    <citation type="submission" date="2020-04" db="EMBL/GenBank/DDBJ databases">
        <title>Description of novel Gluconacetobacter.</title>
        <authorList>
            <person name="Sombolestani A."/>
        </authorList>
    </citation>
    <scope>NUCLEOTIDE SEQUENCE [LARGE SCALE GENOMIC DNA]</scope>
    <source>
        <strain evidence="1 2">LMG 21311</strain>
    </source>
</reference>
<dbReference type="PROSITE" id="PS51318">
    <property type="entry name" value="TAT"/>
    <property type="match status" value="1"/>
</dbReference>
<dbReference type="InterPro" id="IPR006311">
    <property type="entry name" value="TAT_signal"/>
</dbReference>
<dbReference type="RefSeq" id="WP_183119292.1">
    <property type="nucleotide sequence ID" value="NZ_JABEQF010000005.1"/>
</dbReference>
<sequence length="133" mass="14261">MTRFHPHAPARLARRMALAAVTVLAVLPLGGVFAPATAAPASPFTGRWAAMGLSPVIVDAPDARGQVHMTLPDELHVVARHDVLLTRKDHTTLQSLDSDPLVTFHLVSANSADLKIRGRKPGQVLDLPLSRDD</sequence>
<accession>A0A7W4JSP9</accession>
<dbReference type="Proteomes" id="UP000555756">
    <property type="component" value="Unassembled WGS sequence"/>
</dbReference>